<feature type="transmembrane region" description="Helical" evidence="1">
    <location>
        <begin position="168"/>
        <end position="189"/>
    </location>
</feature>
<dbReference type="GeneID" id="43451523"/>
<keyword evidence="3" id="KW-1185">Reference proteome</keyword>
<protein>
    <submittedName>
        <fullName evidence="2">Uncharacterized protein</fullName>
    </submittedName>
</protein>
<feature type="transmembrane region" description="Helical" evidence="1">
    <location>
        <begin position="121"/>
        <end position="142"/>
    </location>
</feature>
<dbReference type="RefSeq" id="WP_019514583.1">
    <property type="nucleotide sequence ID" value="NC_023036.2"/>
</dbReference>
<organism evidence="2 3">
    <name type="scientific">Mycolicibacterium neoaurum VKM Ac-1815D</name>
    <dbReference type="NCBI Taxonomy" id="700508"/>
    <lineage>
        <taxon>Bacteria</taxon>
        <taxon>Bacillati</taxon>
        <taxon>Actinomycetota</taxon>
        <taxon>Actinomycetes</taxon>
        <taxon>Mycobacteriales</taxon>
        <taxon>Mycobacteriaceae</taxon>
        <taxon>Mycolicibacterium</taxon>
    </lineage>
</organism>
<reference evidence="2 3" key="1">
    <citation type="journal article" date="2014" name="Genome Announc.">
        <title>Complete Genome Sequence of Sterol-Transforming Mycobacterium neoaurum Strain VKM Ac-1815D.</title>
        <authorList>
            <person name="Shtratnikova V.Y."/>
            <person name="Bragin E.Y."/>
            <person name="Dovbnya D.V."/>
            <person name="Pekov Y.A."/>
            <person name="Schelkunov M.I."/>
            <person name="Strizhov N."/>
            <person name="Ivashina T.V."/>
            <person name="Ashapkin V.V."/>
            <person name="Donova M.V."/>
        </authorList>
    </citation>
    <scope>NUCLEOTIDE SEQUENCE [LARGE SCALE GENOMIC DNA]</scope>
    <source>
        <strain evidence="2 3">VKM Ac-1815D</strain>
    </source>
</reference>
<keyword evidence="1" id="KW-1133">Transmembrane helix</keyword>
<proteinExistence type="predicted"/>
<gene>
    <name evidence="2" type="ORF">D174_18850</name>
</gene>
<keyword evidence="1" id="KW-0812">Transmembrane</keyword>
<dbReference type="EMBL" id="CP006936">
    <property type="protein sequence ID" value="AHC28014.1"/>
    <property type="molecule type" value="Genomic_DNA"/>
</dbReference>
<sequence length="205" mass="22752">MPTPERWYLHADGHRHVVEVEPASLGRRATWSIDGTTVAERRSAAGRITLTPATDTGIAGSVRLRFGSFGPARRVSWHPRNDPSAAVGLGGRDFTAEAGSRADRRDAFIAAHPRAYTGYRITLAIATLAVALAVGPVVSWFVNNVPWQHLPAIPWPNVQLPDWSFPDWLGGVIDVMKFVVPVLIAFGLARLELRRRRQQRERHRS</sequence>
<accession>V5XJR5</accession>
<dbReference type="eggNOG" id="ENOG50336ZQ">
    <property type="taxonomic scope" value="Bacteria"/>
</dbReference>
<name>V5XJR5_MYCNE</name>
<keyword evidence="1" id="KW-0472">Membrane</keyword>
<dbReference type="HOGENOM" id="CLU_1336287_0_0_11"/>
<evidence type="ECO:0000256" key="1">
    <source>
        <dbReference type="SAM" id="Phobius"/>
    </source>
</evidence>
<dbReference type="AlphaFoldDB" id="V5XJR5"/>
<dbReference type="KEGG" id="mne:D174_18850"/>
<evidence type="ECO:0000313" key="3">
    <source>
        <dbReference type="Proteomes" id="UP000018763"/>
    </source>
</evidence>
<dbReference type="Proteomes" id="UP000018763">
    <property type="component" value="Chromosome"/>
</dbReference>
<evidence type="ECO:0000313" key="2">
    <source>
        <dbReference type="EMBL" id="AHC28014.1"/>
    </source>
</evidence>